<reference evidence="9" key="1">
    <citation type="journal article" date="2014" name="Int. J. Syst. Evol. Microbiol.">
        <title>Complete genome sequence of Corynebacterium casei LMG S-19264T (=DSM 44701T), isolated from a smear-ripened cheese.</title>
        <authorList>
            <consortium name="US DOE Joint Genome Institute (JGI-PGF)"/>
            <person name="Walter F."/>
            <person name="Albersmeier A."/>
            <person name="Kalinowski J."/>
            <person name="Ruckert C."/>
        </authorList>
    </citation>
    <scope>NUCLEOTIDE SEQUENCE</scope>
    <source>
        <strain evidence="9">KCTC 23714</strain>
    </source>
</reference>
<dbReference type="Proteomes" id="UP000628984">
    <property type="component" value="Unassembled WGS sequence"/>
</dbReference>
<keyword evidence="3" id="KW-1134">Transmembrane beta strand</keyword>
<keyword evidence="7" id="KW-0998">Cell outer membrane</keyword>
<evidence type="ECO:0000256" key="1">
    <source>
        <dbReference type="ARBA" id="ARBA00004241"/>
    </source>
</evidence>
<evidence type="ECO:0000313" key="9">
    <source>
        <dbReference type="EMBL" id="GGW46911.1"/>
    </source>
</evidence>
<keyword evidence="10" id="KW-1185">Reference proteome</keyword>
<evidence type="ECO:0000256" key="6">
    <source>
        <dbReference type="ARBA" id="ARBA00023136"/>
    </source>
</evidence>
<evidence type="ECO:0000256" key="2">
    <source>
        <dbReference type="ARBA" id="ARBA00004442"/>
    </source>
</evidence>
<evidence type="ECO:0000256" key="7">
    <source>
        <dbReference type="ARBA" id="ARBA00023237"/>
    </source>
</evidence>
<sequence length="456" mass="45287">MQTNLKSQIAARMGADRKFYQVTKIVATATAIFIPSSVKSQDLIVNGDGVFTGALASTEIQTSDLLVLGGATVAGPVSVAGVADMNSLTVNEEAIIAGALSVDGPTRMQTLNVTGSSQLANTNVTGDAAISGAVSVSGESSLSNATVQGNLSVQGPANFEAPAAFSDRVSVGSSITSAQSSTGTLNVRNAATINTLSVTGNTQLEDTNIVGNLAVSGTAAVDALEVESATVENLEVSGTLTAEHMVLPSSFTFGDITVENQATLGRTDISGPLHVTSGTSQITLTRDGTSIASGINGGQFSVGSDAVSLQHNGQGLTVAGGTTIVSGATTSTVSAAGNTLSVTRSGVSLSNSTGQPVRLSGVADGIARNDAVNVGQFNRGLQSVSDGVAMSMAMSQIPAPIPGTNYSFGMAIGTFDGSNAFAFGGTALFGDATTVRGALSKGGSEIGAGVGVGWSF</sequence>
<evidence type="ECO:0000259" key="8">
    <source>
        <dbReference type="Pfam" id="PF03895"/>
    </source>
</evidence>
<dbReference type="InterPro" id="IPR011049">
    <property type="entry name" value="Serralysin-like_metalloprot_C"/>
</dbReference>
<proteinExistence type="predicted"/>
<organism evidence="9 10">
    <name type="scientific">Gemmobacter lanyuensis</name>
    <dbReference type="NCBI Taxonomy" id="1054497"/>
    <lineage>
        <taxon>Bacteria</taxon>
        <taxon>Pseudomonadati</taxon>
        <taxon>Pseudomonadota</taxon>
        <taxon>Alphaproteobacteria</taxon>
        <taxon>Rhodobacterales</taxon>
        <taxon>Paracoccaceae</taxon>
        <taxon>Gemmobacter</taxon>
    </lineage>
</organism>
<reference evidence="9" key="2">
    <citation type="submission" date="2020-09" db="EMBL/GenBank/DDBJ databases">
        <authorList>
            <person name="Sun Q."/>
            <person name="Kim S."/>
        </authorList>
    </citation>
    <scope>NUCLEOTIDE SEQUENCE</scope>
    <source>
        <strain evidence="9">KCTC 23714</strain>
    </source>
</reference>
<dbReference type="GO" id="GO:0009279">
    <property type="term" value="C:cell outer membrane"/>
    <property type="evidence" value="ECO:0007669"/>
    <property type="project" value="UniProtKB-SubCell"/>
</dbReference>
<dbReference type="Pfam" id="PF03895">
    <property type="entry name" value="YadA_anchor"/>
    <property type="match status" value="1"/>
</dbReference>
<comment type="subcellular location">
    <subcellularLocation>
        <location evidence="2">Cell outer membrane</location>
    </subcellularLocation>
    <subcellularLocation>
        <location evidence="1">Cell surface</location>
    </subcellularLocation>
</comment>
<keyword evidence="6" id="KW-0472">Membrane</keyword>
<dbReference type="EMBL" id="BMYQ01000026">
    <property type="protein sequence ID" value="GGW46911.1"/>
    <property type="molecule type" value="Genomic_DNA"/>
</dbReference>
<dbReference type="SUPFAM" id="SSF54523">
    <property type="entry name" value="Pili subunits"/>
    <property type="match status" value="1"/>
</dbReference>
<keyword evidence="4" id="KW-0812">Transmembrane</keyword>
<feature type="domain" description="Trimeric autotransporter adhesin YadA-like C-terminal membrane anchor" evidence="8">
    <location>
        <begin position="398"/>
        <end position="456"/>
    </location>
</feature>
<dbReference type="RefSeq" id="WP_189635475.1">
    <property type="nucleotide sequence ID" value="NZ_BMYQ01000026.1"/>
</dbReference>
<dbReference type="GO" id="GO:0009986">
    <property type="term" value="C:cell surface"/>
    <property type="evidence" value="ECO:0007669"/>
    <property type="project" value="UniProtKB-SubCell"/>
</dbReference>
<accession>A0A918J4R5</accession>
<protein>
    <recommendedName>
        <fullName evidence="8">Trimeric autotransporter adhesin YadA-like C-terminal membrane anchor domain-containing protein</fullName>
    </recommendedName>
</protein>
<gene>
    <name evidence="9" type="primary">yapH</name>
    <name evidence="9" type="ORF">GCM10011452_38220</name>
</gene>
<evidence type="ECO:0000256" key="5">
    <source>
        <dbReference type="ARBA" id="ARBA00022729"/>
    </source>
</evidence>
<evidence type="ECO:0000313" key="10">
    <source>
        <dbReference type="Proteomes" id="UP000628984"/>
    </source>
</evidence>
<evidence type="ECO:0000256" key="4">
    <source>
        <dbReference type="ARBA" id="ARBA00022692"/>
    </source>
</evidence>
<dbReference type="Gene3D" id="3.30.1300.30">
    <property type="entry name" value="GSPII I/J protein-like"/>
    <property type="match status" value="1"/>
</dbReference>
<evidence type="ECO:0000256" key="3">
    <source>
        <dbReference type="ARBA" id="ARBA00022452"/>
    </source>
</evidence>
<dbReference type="InterPro" id="IPR045584">
    <property type="entry name" value="Pilin-like"/>
</dbReference>
<dbReference type="AlphaFoldDB" id="A0A918J4R5"/>
<dbReference type="SUPFAM" id="SSF101967">
    <property type="entry name" value="Adhesin YadA, collagen-binding domain"/>
    <property type="match status" value="1"/>
</dbReference>
<dbReference type="InterPro" id="IPR005594">
    <property type="entry name" value="YadA_C"/>
</dbReference>
<comment type="caution">
    <text evidence="9">The sequence shown here is derived from an EMBL/GenBank/DDBJ whole genome shotgun (WGS) entry which is preliminary data.</text>
</comment>
<name>A0A918J4R5_9RHOB</name>
<keyword evidence="5" id="KW-0732">Signal</keyword>